<gene>
    <name evidence="5" type="ORF">GVT53_02595</name>
</gene>
<dbReference type="SUPFAM" id="SSF46689">
    <property type="entry name" value="Homeodomain-like"/>
    <property type="match status" value="1"/>
</dbReference>
<dbReference type="InterPro" id="IPR009057">
    <property type="entry name" value="Homeodomain-like_sf"/>
</dbReference>
<organism evidence="5 6">
    <name type="scientific">Flagellimonas oceani</name>
    <dbReference type="NCBI Taxonomy" id="2698672"/>
    <lineage>
        <taxon>Bacteria</taxon>
        <taxon>Pseudomonadati</taxon>
        <taxon>Bacteroidota</taxon>
        <taxon>Flavobacteriia</taxon>
        <taxon>Flavobacteriales</taxon>
        <taxon>Flavobacteriaceae</taxon>
        <taxon>Flagellimonas</taxon>
    </lineage>
</organism>
<dbReference type="Proteomes" id="UP000502928">
    <property type="component" value="Chromosome"/>
</dbReference>
<dbReference type="GO" id="GO:0043565">
    <property type="term" value="F:sequence-specific DNA binding"/>
    <property type="evidence" value="ECO:0007669"/>
    <property type="project" value="InterPro"/>
</dbReference>
<dbReference type="PANTHER" id="PTHR43280">
    <property type="entry name" value="ARAC-FAMILY TRANSCRIPTIONAL REGULATOR"/>
    <property type="match status" value="1"/>
</dbReference>
<dbReference type="GO" id="GO:0003700">
    <property type="term" value="F:DNA-binding transcription factor activity"/>
    <property type="evidence" value="ECO:0007669"/>
    <property type="project" value="InterPro"/>
</dbReference>
<sequence length="291" mass="33586">MGRSDSHGKQPVAGLVILFIKESKQVSTVHTQFGRLHALLFLVKKGRIQIVIEQVARMLYPGRLLLLPQGRNWFLQQSLSPIEMGIVGLDSKQIHVDTSRALPMSLFKYWERQPRTLDLKTKELHWLLKLFVILKAKIHPTTPSPVHGIVLRYGLHMLLWELDRLIQKEKPVTSIMHTAGHFLVLQFMELLARHYSSQHQVGFYAKRLRVTPDHLSRVIKKNTGRTAKDHIQQLLTQEAKVLLNGPRSIKEIAYLLGFNTAYAFSKFFKRNASVSPTSYRKQHRKSPNDPR</sequence>
<dbReference type="PROSITE" id="PS01124">
    <property type="entry name" value="HTH_ARAC_FAMILY_2"/>
    <property type="match status" value="1"/>
</dbReference>
<evidence type="ECO:0000256" key="3">
    <source>
        <dbReference type="ARBA" id="ARBA00023163"/>
    </source>
</evidence>
<keyword evidence="6" id="KW-1185">Reference proteome</keyword>
<dbReference type="EMBL" id="CP049616">
    <property type="protein sequence ID" value="QII43614.1"/>
    <property type="molecule type" value="Genomic_DNA"/>
</dbReference>
<dbReference type="InterPro" id="IPR018060">
    <property type="entry name" value="HTH_AraC"/>
</dbReference>
<dbReference type="Pfam" id="PF12833">
    <property type="entry name" value="HTH_18"/>
    <property type="match status" value="1"/>
</dbReference>
<evidence type="ECO:0000313" key="5">
    <source>
        <dbReference type="EMBL" id="QII43614.1"/>
    </source>
</evidence>
<dbReference type="AlphaFoldDB" id="A0A6G7IZ72"/>
<evidence type="ECO:0000256" key="1">
    <source>
        <dbReference type="ARBA" id="ARBA00023015"/>
    </source>
</evidence>
<dbReference type="PANTHER" id="PTHR43280:SF32">
    <property type="entry name" value="TRANSCRIPTIONAL REGULATORY PROTEIN"/>
    <property type="match status" value="1"/>
</dbReference>
<dbReference type="Gene3D" id="1.10.10.60">
    <property type="entry name" value="Homeodomain-like"/>
    <property type="match status" value="2"/>
</dbReference>
<name>A0A6G7IZ72_9FLAO</name>
<evidence type="ECO:0000313" key="6">
    <source>
        <dbReference type="Proteomes" id="UP000502928"/>
    </source>
</evidence>
<keyword evidence="1" id="KW-0805">Transcription regulation</keyword>
<evidence type="ECO:0000259" key="4">
    <source>
        <dbReference type="PROSITE" id="PS01124"/>
    </source>
</evidence>
<keyword evidence="3" id="KW-0804">Transcription</keyword>
<proteinExistence type="predicted"/>
<dbReference type="KEGG" id="mut:GVT53_02595"/>
<keyword evidence="2" id="KW-0238">DNA-binding</keyword>
<feature type="domain" description="HTH araC/xylS-type" evidence="4">
    <location>
        <begin position="185"/>
        <end position="282"/>
    </location>
</feature>
<protein>
    <submittedName>
        <fullName evidence="5">Helix-turn-helix transcriptional regulator</fullName>
    </submittedName>
</protein>
<dbReference type="RefSeq" id="WP_166247283.1">
    <property type="nucleotide sequence ID" value="NZ_CP049616.1"/>
</dbReference>
<evidence type="ECO:0000256" key="2">
    <source>
        <dbReference type="ARBA" id="ARBA00023125"/>
    </source>
</evidence>
<dbReference type="SMART" id="SM00342">
    <property type="entry name" value="HTH_ARAC"/>
    <property type="match status" value="1"/>
</dbReference>
<accession>A0A6G7IZ72</accession>
<reference evidence="5 6" key="1">
    <citation type="submission" date="2020-02" db="EMBL/GenBank/DDBJ databases">
        <title>Complete genome of Muricauda sp. 501str8.</title>
        <authorList>
            <person name="Dong B."/>
            <person name="Zhu S."/>
            <person name="Yang J."/>
            <person name="Chen J."/>
        </authorList>
    </citation>
    <scope>NUCLEOTIDE SEQUENCE [LARGE SCALE GENOMIC DNA]</scope>
    <source>
        <strain evidence="5 6">501str8</strain>
    </source>
</reference>